<evidence type="ECO:0000313" key="6">
    <source>
        <dbReference type="EMBL" id="MBD8012856.1"/>
    </source>
</evidence>
<protein>
    <submittedName>
        <fullName evidence="6">Acetylornithine transaminase</fullName>
        <ecNumber evidence="6">2.6.1.11</ecNumber>
    </submittedName>
</protein>
<dbReference type="NCBIfam" id="NF002874">
    <property type="entry name" value="PRK03244.1"/>
    <property type="match status" value="1"/>
</dbReference>
<keyword evidence="2 6" id="KW-0032">Aminotransferase</keyword>
<evidence type="ECO:0000256" key="1">
    <source>
        <dbReference type="ARBA" id="ARBA00001933"/>
    </source>
</evidence>
<evidence type="ECO:0000256" key="2">
    <source>
        <dbReference type="ARBA" id="ARBA00022576"/>
    </source>
</evidence>
<dbReference type="Pfam" id="PF00202">
    <property type="entry name" value="Aminotran_3"/>
    <property type="match status" value="1"/>
</dbReference>
<dbReference type="InterPro" id="IPR015421">
    <property type="entry name" value="PyrdxlP-dep_Trfase_major"/>
</dbReference>
<organism evidence="6 7">
    <name type="scientific">Microbacterium commune</name>
    <dbReference type="NCBI Taxonomy" id="2762219"/>
    <lineage>
        <taxon>Bacteria</taxon>
        <taxon>Bacillati</taxon>
        <taxon>Actinomycetota</taxon>
        <taxon>Actinomycetes</taxon>
        <taxon>Micrococcales</taxon>
        <taxon>Microbacteriaceae</taxon>
        <taxon>Microbacterium</taxon>
    </lineage>
</organism>
<dbReference type="CDD" id="cd00610">
    <property type="entry name" value="OAT_like"/>
    <property type="match status" value="1"/>
</dbReference>
<comment type="caution">
    <text evidence="6">The sequence shown here is derived from an EMBL/GenBank/DDBJ whole genome shotgun (WGS) entry which is preliminary data.</text>
</comment>
<dbReference type="RefSeq" id="WP_191713223.1">
    <property type="nucleotide sequence ID" value="NZ_JACSPX010000003.1"/>
</dbReference>
<keyword evidence="7" id="KW-1185">Reference proteome</keyword>
<dbReference type="Proteomes" id="UP000611521">
    <property type="component" value="Unassembled WGS sequence"/>
</dbReference>
<dbReference type="Gene3D" id="3.40.640.10">
    <property type="entry name" value="Type I PLP-dependent aspartate aminotransferase-like (Major domain)"/>
    <property type="match status" value="1"/>
</dbReference>
<comment type="similarity">
    <text evidence="5">Belongs to the class-III pyridoxal-phosphate-dependent aminotransferase family.</text>
</comment>
<keyword evidence="4 5" id="KW-0663">Pyridoxal phosphate</keyword>
<dbReference type="InterPro" id="IPR050103">
    <property type="entry name" value="Class-III_PLP-dep_AT"/>
</dbReference>
<keyword evidence="3 6" id="KW-0808">Transferase</keyword>
<dbReference type="EC" id="2.6.1.11" evidence="6"/>
<reference evidence="6 7" key="1">
    <citation type="submission" date="2020-08" db="EMBL/GenBank/DDBJ databases">
        <title>A Genomic Blueprint of the Chicken Gut Microbiome.</title>
        <authorList>
            <person name="Gilroy R."/>
            <person name="Ravi A."/>
            <person name="Getino M."/>
            <person name="Pursley I."/>
            <person name="Horton D.L."/>
            <person name="Alikhan N.-F."/>
            <person name="Baker D."/>
            <person name="Gharbi K."/>
            <person name="Hall N."/>
            <person name="Watson M."/>
            <person name="Adriaenssens E.M."/>
            <person name="Foster-Nyarko E."/>
            <person name="Jarju S."/>
            <person name="Secka A."/>
            <person name="Antonio M."/>
            <person name="Oren A."/>
            <person name="Chaudhuri R."/>
            <person name="La Ragione R.M."/>
            <person name="Hildebrand F."/>
            <person name="Pallen M.J."/>
        </authorList>
    </citation>
    <scope>NUCLEOTIDE SEQUENCE [LARGE SCALE GENOMIC DNA]</scope>
    <source>
        <strain evidence="6 7">Re1</strain>
    </source>
</reference>
<dbReference type="SUPFAM" id="SSF53383">
    <property type="entry name" value="PLP-dependent transferases"/>
    <property type="match status" value="1"/>
</dbReference>
<gene>
    <name evidence="6" type="ORF">H9633_11165</name>
</gene>
<dbReference type="InterPro" id="IPR015424">
    <property type="entry name" value="PyrdxlP-dep_Trfase"/>
</dbReference>
<evidence type="ECO:0000256" key="5">
    <source>
        <dbReference type="RuleBase" id="RU003560"/>
    </source>
</evidence>
<dbReference type="PIRSF" id="PIRSF000521">
    <property type="entry name" value="Transaminase_4ab_Lys_Orn"/>
    <property type="match status" value="1"/>
</dbReference>
<evidence type="ECO:0000313" key="7">
    <source>
        <dbReference type="Proteomes" id="UP000611521"/>
    </source>
</evidence>
<dbReference type="Gene3D" id="3.90.1150.10">
    <property type="entry name" value="Aspartate Aminotransferase, domain 1"/>
    <property type="match status" value="1"/>
</dbReference>
<evidence type="ECO:0000256" key="3">
    <source>
        <dbReference type="ARBA" id="ARBA00022679"/>
    </source>
</evidence>
<dbReference type="GO" id="GO:0003992">
    <property type="term" value="F:N2-acetyl-L-ornithine:2-oxoglutarate 5-aminotransferase activity"/>
    <property type="evidence" value="ECO:0007669"/>
    <property type="project" value="UniProtKB-EC"/>
</dbReference>
<evidence type="ECO:0000256" key="4">
    <source>
        <dbReference type="ARBA" id="ARBA00022898"/>
    </source>
</evidence>
<dbReference type="InterPro" id="IPR015422">
    <property type="entry name" value="PyrdxlP-dep_Trfase_small"/>
</dbReference>
<dbReference type="PANTHER" id="PTHR11986:SF79">
    <property type="entry name" value="ACETYLORNITHINE AMINOTRANSFERASE, MITOCHONDRIAL"/>
    <property type="match status" value="1"/>
</dbReference>
<comment type="cofactor">
    <cofactor evidence="1">
        <name>pyridoxal 5'-phosphate</name>
        <dbReference type="ChEBI" id="CHEBI:597326"/>
    </cofactor>
</comment>
<dbReference type="InterPro" id="IPR005814">
    <property type="entry name" value="Aminotrans_3"/>
</dbReference>
<dbReference type="EMBL" id="JACSPX010000003">
    <property type="protein sequence ID" value="MBD8012856.1"/>
    <property type="molecule type" value="Genomic_DNA"/>
</dbReference>
<proteinExistence type="inferred from homology"/>
<sequence length="413" mass="43091">MSDWSDDAARDLMSLGGRLAMLTRGEGSWVWDADENRYLDFLGGIAVNCLGHAHPVFVDAVSRQAATLSHVSNYFASPAQLEIAARLKRLAGTGEQGRVYLANSGAEANETAIKLSRLHGARFAETEGSARTTILVVEGAFHGRTMGTLSLTPKAAYRDPFQPAVPDVVTVERSVESLEAAFASHAVAAMIVEPIQGEAGVVELPAGFLARARELATENDALLILDEVQTGSGRTGEWFAFQREGITPDAVTVAKSIGAGFPLGALITFGAASDLFYPGTHNSTFGGNPLASAVANAVLGHIESAHLLENVTARGAQLRDAVTSLPLVDAMSGAGLLIGIHLTAPVAADVRAAAHERGLIVNAPTADVIRIAPAYTIGDEEVDEFVSRFSAALAAVAETLQAQNATTPTEASA</sequence>
<accession>A0ABR8W777</accession>
<name>A0ABR8W777_9MICO</name>
<dbReference type="PANTHER" id="PTHR11986">
    <property type="entry name" value="AMINOTRANSFERASE CLASS III"/>
    <property type="match status" value="1"/>
</dbReference>